<evidence type="ECO:0000313" key="4">
    <source>
        <dbReference type="Proteomes" id="UP000694398"/>
    </source>
</evidence>
<organism evidence="3 4">
    <name type="scientific">Chinchilla lanigera</name>
    <name type="common">Long-tailed chinchilla</name>
    <name type="synonym">Chinchilla villidera</name>
    <dbReference type="NCBI Taxonomy" id="34839"/>
    <lineage>
        <taxon>Eukaryota</taxon>
        <taxon>Metazoa</taxon>
        <taxon>Chordata</taxon>
        <taxon>Craniata</taxon>
        <taxon>Vertebrata</taxon>
        <taxon>Euteleostomi</taxon>
        <taxon>Mammalia</taxon>
        <taxon>Eutheria</taxon>
        <taxon>Euarchontoglires</taxon>
        <taxon>Glires</taxon>
        <taxon>Rodentia</taxon>
        <taxon>Hystricomorpha</taxon>
        <taxon>Chinchillidae</taxon>
        <taxon>Chinchilla</taxon>
    </lineage>
</organism>
<accession>A0A8C2UQV7</accession>
<evidence type="ECO:0000313" key="3">
    <source>
        <dbReference type="Ensembl" id="ENSCLAP00000003389.1"/>
    </source>
</evidence>
<evidence type="ECO:0000256" key="1">
    <source>
        <dbReference type="ARBA" id="ARBA00004141"/>
    </source>
</evidence>
<dbReference type="InterPro" id="IPR023298">
    <property type="entry name" value="ATPase_P-typ_TM_dom_sf"/>
</dbReference>
<sequence>LTNMWVGSLVAKGPPTLPGSHCILDMTEPLQWARYHWRQLMGGRTREDDERLYNYSSLLACGGKSSETPKLAGKHRVVIPHLQPFKDEYEKFSGTYMNNRIRTTKYTLLNFVPRNLFEQFHRAANLYFLFLVVLNWVPLVEAFQKEITMLPLVVVLTIIAIKDGLEDYRKYKIDKRINNLVTKVYDR</sequence>
<dbReference type="InterPro" id="IPR032631">
    <property type="entry name" value="P-type_ATPase_N"/>
</dbReference>
<name>A0A8C2UQV7_CHILA</name>
<keyword evidence="4" id="KW-1185">Reference proteome</keyword>
<dbReference type="GO" id="GO:0140326">
    <property type="term" value="F:ATPase-coupled intramembrane lipid transporter activity"/>
    <property type="evidence" value="ECO:0007669"/>
    <property type="project" value="TreeGrafter"/>
</dbReference>
<dbReference type="GO" id="GO:0005886">
    <property type="term" value="C:plasma membrane"/>
    <property type="evidence" value="ECO:0007669"/>
    <property type="project" value="TreeGrafter"/>
</dbReference>
<dbReference type="AlphaFoldDB" id="A0A8C2UQV7"/>
<comment type="subcellular location">
    <subcellularLocation>
        <location evidence="1">Membrane</location>
        <topology evidence="1">Multi-pass membrane protein</topology>
    </subcellularLocation>
</comment>
<dbReference type="Proteomes" id="UP000694398">
    <property type="component" value="Unassembled WGS sequence"/>
</dbReference>
<protein>
    <submittedName>
        <fullName evidence="3">ATPase phospholipid transporting 10D (putative)</fullName>
    </submittedName>
</protein>
<proteinExistence type="predicted"/>
<gene>
    <name evidence="3" type="primary">ATP10D</name>
</gene>
<feature type="domain" description="P-type ATPase N-terminal" evidence="2">
    <location>
        <begin position="90"/>
        <end position="148"/>
    </location>
</feature>
<dbReference type="PANTHER" id="PTHR24092:SF84">
    <property type="entry name" value="PHOSPHOLIPID-TRANSPORTING ATPASE VD"/>
    <property type="match status" value="1"/>
</dbReference>
<evidence type="ECO:0000259" key="2">
    <source>
        <dbReference type="Pfam" id="PF16209"/>
    </source>
</evidence>
<dbReference type="Pfam" id="PF16209">
    <property type="entry name" value="PhoLip_ATPase_N"/>
    <property type="match status" value="1"/>
</dbReference>
<reference evidence="3" key="1">
    <citation type="submission" date="2025-08" db="UniProtKB">
        <authorList>
            <consortium name="Ensembl"/>
        </authorList>
    </citation>
    <scope>IDENTIFICATION</scope>
</reference>
<dbReference type="SUPFAM" id="SSF81665">
    <property type="entry name" value="Calcium ATPase, transmembrane domain M"/>
    <property type="match status" value="1"/>
</dbReference>
<reference evidence="3" key="2">
    <citation type="submission" date="2025-09" db="UniProtKB">
        <authorList>
            <consortium name="Ensembl"/>
        </authorList>
    </citation>
    <scope>IDENTIFICATION</scope>
</reference>
<dbReference type="GO" id="GO:0045332">
    <property type="term" value="P:phospholipid translocation"/>
    <property type="evidence" value="ECO:0007669"/>
    <property type="project" value="TreeGrafter"/>
</dbReference>
<dbReference type="PANTHER" id="PTHR24092">
    <property type="entry name" value="PROBABLE PHOSPHOLIPID-TRANSPORTING ATPASE"/>
    <property type="match status" value="1"/>
</dbReference>
<dbReference type="GeneTree" id="ENSGT00940000156728"/>
<dbReference type="Ensembl" id="ENSCLAT00000003458.1">
    <property type="protein sequence ID" value="ENSCLAP00000003389.1"/>
    <property type="gene ID" value="ENSCLAG00000002427.1"/>
</dbReference>